<keyword evidence="3" id="KW-1185">Reference proteome</keyword>
<dbReference type="EMBL" id="JACICY010000003">
    <property type="protein sequence ID" value="MBB3860356.1"/>
    <property type="molecule type" value="Genomic_DNA"/>
</dbReference>
<evidence type="ECO:0000313" key="3">
    <source>
        <dbReference type="Proteomes" id="UP000562395"/>
    </source>
</evidence>
<dbReference type="AlphaFoldDB" id="A0A7W6EVN2"/>
<evidence type="ECO:0008006" key="4">
    <source>
        <dbReference type="Google" id="ProtNLM"/>
    </source>
</evidence>
<comment type="caution">
    <text evidence="2">The sequence shown here is derived from an EMBL/GenBank/DDBJ whole genome shotgun (WGS) entry which is preliminary data.</text>
</comment>
<sequence length="204" mass="20200">MPLSRMIALLTLGAASLLPAAAFAQSTVAGPTAYVGGSRVLTIPVTASVGGRCTFALNGAPGGSFDAGQIDRLGWANQFPFVLDCNGAARVAVTSANGGLRTSTQPTDVGYLGLAPYQVRLNLAGDASATASAQCDVATLATGASSPCAFIGPATQTQGLRIAPSSKNLTGSYLEVSAAAYSGPGILVQGAYADTLTVTVSAAI</sequence>
<dbReference type="Proteomes" id="UP000562395">
    <property type="component" value="Unassembled WGS sequence"/>
</dbReference>
<evidence type="ECO:0000313" key="2">
    <source>
        <dbReference type="EMBL" id="MBB3860356.1"/>
    </source>
</evidence>
<accession>A0A7W6EVN2</accession>
<dbReference type="RefSeq" id="WP_183612627.1">
    <property type="nucleotide sequence ID" value="NZ_JACICY010000003.1"/>
</dbReference>
<reference evidence="2 3" key="1">
    <citation type="submission" date="2020-08" db="EMBL/GenBank/DDBJ databases">
        <title>Genomic Encyclopedia of Type Strains, Phase IV (KMG-IV): sequencing the most valuable type-strain genomes for metagenomic binning, comparative biology and taxonomic classification.</title>
        <authorList>
            <person name="Goeker M."/>
        </authorList>
    </citation>
    <scope>NUCLEOTIDE SEQUENCE [LARGE SCALE GENOMIC DNA]</scope>
    <source>
        <strain evidence="2 3">DSM 14552</strain>
    </source>
</reference>
<name>A0A7W6EVN2_9SPHN</name>
<evidence type="ECO:0000256" key="1">
    <source>
        <dbReference type="SAM" id="SignalP"/>
    </source>
</evidence>
<feature type="chain" id="PRO_5031424079" description="Spore coat protein U domain-containing protein" evidence="1">
    <location>
        <begin position="25"/>
        <end position="204"/>
    </location>
</feature>
<proteinExistence type="predicted"/>
<organism evidence="2 3">
    <name type="scientific">Novosphingobium hassiacum</name>
    <dbReference type="NCBI Taxonomy" id="173676"/>
    <lineage>
        <taxon>Bacteria</taxon>
        <taxon>Pseudomonadati</taxon>
        <taxon>Pseudomonadota</taxon>
        <taxon>Alphaproteobacteria</taxon>
        <taxon>Sphingomonadales</taxon>
        <taxon>Sphingomonadaceae</taxon>
        <taxon>Novosphingobium</taxon>
    </lineage>
</organism>
<feature type="signal peptide" evidence="1">
    <location>
        <begin position="1"/>
        <end position="24"/>
    </location>
</feature>
<keyword evidence="1" id="KW-0732">Signal</keyword>
<gene>
    <name evidence="2" type="ORF">GGQ88_001622</name>
</gene>
<protein>
    <recommendedName>
        <fullName evidence="4">Spore coat protein U domain-containing protein</fullName>
    </recommendedName>
</protein>